<protein>
    <submittedName>
        <fullName evidence="1">Uncharacterized protein</fullName>
    </submittedName>
</protein>
<dbReference type="GeneID" id="41972662"/>
<dbReference type="AlphaFoldDB" id="A0A507B3V3"/>
<organism evidence="1 2">
    <name type="scientific">Thyridium curvatum</name>
    <dbReference type="NCBI Taxonomy" id="1093900"/>
    <lineage>
        <taxon>Eukaryota</taxon>
        <taxon>Fungi</taxon>
        <taxon>Dikarya</taxon>
        <taxon>Ascomycota</taxon>
        <taxon>Pezizomycotina</taxon>
        <taxon>Sordariomycetes</taxon>
        <taxon>Sordariomycetidae</taxon>
        <taxon>Thyridiales</taxon>
        <taxon>Thyridiaceae</taxon>
        <taxon>Thyridium</taxon>
    </lineage>
</organism>
<accession>A0A507B3V3</accession>
<dbReference type="InParanoid" id="A0A507B3V3"/>
<dbReference type="RefSeq" id="XP_030996234.1">
    <property type="nucleotide sequence ID" value="XM_031139712.1"/>
</dbReference>
<comment type="caution">
    <text evidence="1">The sequence shown here is derived from an EMBL/GenBank/DDBJ whole genome shotgun (WGS) entry which is preliminary data.</text>
</comment>
<evidence type="ECO:0000313" key="2">
    <source>
        <dbReference type="Proteomes" id="UP000319257"/>
    </source>
</evidence>
<keyword evidence="2" id="KW-1185">Reference proteome</keyword>
<dbReference type="EMBL" id="SKBQ01000027">
    <property type="protein sequence ID" value="TPX14523.1"/>
    <property type="molecule type" value="Genomic_DNA"/>
</dbReference>
<proteinExistence type="predicted"/>
<sequence>MDTASMNTAPPSVRPPVIVWRRINRYADHLIISVHNNGLRFDIHIQPEYFEQSQDIKSFCLEHLERVRERTDVTETEEWLGMKKWRPDTNPEYWGLHAGIKVIPSDPPEDYFLEFDDWVVTICRPHFAIYKPVMQREYIETQTDSPAPHNFRDGGNGGLLLSQLLFPMIRTWHLECEYGNVSLRIDDSVSSDEESEQLRKEFICGRSEEEKLKKSGKLVDSSKIEVKHGNEEQFFLGHPIFVYAPLNGDGCLTLCRFRPFHDKEKWFGDWWLVKYVAMMKNGSPAVIDGEQILGIVSNTEPFSYISDISFSGILFV</sequence>
<reference evidence="1 2" key="1">
    <citation type="submission" date="2019-06" db="EMBL/GenBank/DDBJ databases">
        <title>Draft genome sequence of the filamentous fungus Phialemoniopsis curvata isolated from diesel fuel.</title>
        <authorList>
            <person name="Varaljay V.A."/>
            <person name="Lyon W.J."/>
            <person name="Crouch A.L."/>
            <person name="Drake C.E."/>
            <person name="Hollomon J.M."/>
            <person name="Nadeau L.J."/>
            <person name="Nunn H.S."/>
            <person name="Stevenson B.S."/>
            <person name="Bojanowski C.L."/>
            <person name="Crookes-Goodson W.J."/>
        </authorList>
    </citation>
    <scope>NUCLEOTIDE SEQUENCE [LARGE SCALE GENOMIC DNA]</scope>
    <source>
        <strain evidence="1 2">D216</strain>
    </source>
</reference>
<dbReference type="Proteomes" id="UP000319257">
    <property type="component" value="Unassembled WGS sequence"/>
</dbReference>
<name>A0A507B3V3_9PEZI</name>
<evidence type="ECO:0000313" key="1">
    <source>
        <dbReference type="EMBL" id="TPX14523.1"/>
    </source>
</evidence>
<gene>
    <name evidence="1" type="ORF">E0L32_005215</name>
</gene>